<dbReference type="PATRIC" id="fig|1158602.3.peg.820"/>
<dbReference type="Proteomes" id="UP000013877">
    <property type="component" value="Unassembled WGS sequence"/>
</dbReference>
<organism evidence="2 4">
    <name type="scientific">Enterococcus raffinosus ATCC 49464</name>
    <dbReference type="NCBI Taxonomy" id="1158602"/>
    <lineage>
        <taxon>Bacteria</taxon>
        <taxon>Bacillati</taxon>
        <taxon>Bacillota</taxon>
        <taxon>Bacilli</taxon>
        <taxon>Lactobacillales</taxon>
        <taxon>Enterococcaceae</taxon>
        <taxon>Enterococcus</taxon>
    </lineage>
</organism>
<dbReference type="eggNOG" id="ENOG5032H5K">
    <property type="taxonomic scope" value="Bacteria"/>
</dbReference>
<proteinExistence type="predicted"/>
<reference evidence="2 4" key="1">
    <citation type="submission" date="2013-02" db="EMBL/GenBank/DDBJ databases">
        <title>The Genome Sequence of Enterococcus raffinosus ATCC_49464.</title>
        <authorList>
            <consortium name="The Broad Institute Genome Sequencing Platform"/>
            <consortium name="The Broad Institute Genome Sequencing Center for Infectious Disease"/>
            <person name="Earl A.M."/>
            <person name="Gilmore M.S."/>
            <person name="Lebreton F."/>
            <person name="Walker B."/>
            <person name="Young S.K."/>
            <person name="Zeng Q."/>
            <person name="Gargeya S."/>
            <person name="Fitzgerald M."/>
            <person name="Haas B."/>
            <person name="Abouelleil A."/>
            <person name="Alvarado L."/>
            <person name="Arachchi H.M."/>
            <person name="Berlin A.M."/>
            <person name="Chapman S.B."/>
            <person name="Dewar J."/>
            <person name="Goldberg J."/>
            <person name="Griggs A."/>
            <person name="Gujja S."/>
            <person name="Hansen M."/>
            <person name="Howarth C."/>
            <person name="Imamovic A."/>
            <person name="Larimer J."/>
            <person name="McCowan C."/>
            <person name="Murphy C."/>
            <person name="Neiman D."/>
            <person name="Pearson M."/>
            <person name="Priest M."/>
            <person name="Roberts A."/>
            <person name="Saif S."/>
            <person name="Shea T."/>
            <person name="Sisk P."/>
            <person name="Sykes S."/>
            <person name="Wortman J."/>
            <person name="Nusbaum C."/>
            <person name="Birren B."/>
        </authorList>
    </citation>
    <scope>NUCLEOTIDE SEQUENCE [LARGE SCALE GENOMIC DNA]</scope>
    <source>
        <strain evidence="2 4">ATCC 49464</strain>
    </source>
</reference>
<evidence type="ECO:0000313" key="3">
    <source>
        <dbReference type="EMBL" id="EOT77603.1"/>
    </source>
</evidence>
<feature type="domain" description="Anti-bacteriophage protein A/HamA C-terminal" evidence="1">
    <location>
        <begin position="118"/>
        <end position="377"/>
    </location>
</feature>
<comment type="caution">
    <text evidence="2">The sequence shown here is derived from an EMBL/GenBank/DDBJ whole genome shotgun (WGS) entry which is preliminary data.</text>
</comment>
<dbReference type="EMBL" id="AJAL01000001">
    <property type="protein sequence ID" value="EOH82559.1"/>
    <property type="molecule type" value="Genomic_DNA"/>
</dbReference>
<protein>
    <recommendedName>
        <fullName evidence="1">Anti-bacteriophage protein A/HamA C-terminal domain-containing protein</fullName>
    </recommendedName>
</protein>
<reference evidence="3 5" key="2">
    <citation type="submission" date="2013-03" db="EMBL/GenBank/DDBJ databases">
        <title>The Genome Sequence of Enterococcus raffinosus ATCC_49464 (PacBio/Illumina hybrid assembly).</title>
        <authorList>
            <consortium name="The Broad Institute Genomics Platform"/>
            <consortium name="The Broad Institute Genome Sequencing Center for Infectious Disease"/>
            <person name="Earl A."/>
            <person name="Russ C."/>
            <person name="Gilmore M."/>
            <person name="Surin D."/>
            <person name="Walker B."/>
            <person name="Young S."/>
            <person name="Zeng Q."/>
            <person name="Gargeya S."/>
            <person name="Fitzgerald M."/>
            <person name="Haas B."/>
            <person name="Abouelleil A."/>
            <person name="Allen A.W."/>
            <person name="Alvarado L."/>
            <person name="Arachchi H.M."/>
            <person name="Berlin A.M."/>
            <person name="Chapman S.B."/>
            <person name="Gainer-Dewar J."/>
            <person name="Goldberg J."/>
            <person name="Griggs A."/>
            <person name="Gujja S."/>
            <person name="Hansen M."/>
            <person name="Howarth C."/>
            <person name="Imamovic A."/>
            <person name="Ireland A."/>
            <person name="Larimer J."/>
            <person name="McCowan C."/>
            <person name="Murphy C."/>
            <person name="Pearson M."/>
            <person name="Poon T.W."/>
            <person name="Priest M."/>
            <person name="Roberts A."/>
            <person name="Saif S."/>
            <person name="Shea T."/>
            <person name="Sisk P."/>
            <person name="Sykes S."/>
            <person name="Wortman J."/>
            <person name="Nusbaum C."/>
            <person name="Birren B."/>
        </authorList>
    </citation>
    <scope>NUCLEOTIDE SEQUENCE [LARGE SCALE GENOMIC DNA]</scope>
    <source>
        <strain evidence="3 5">ATCC 49464</strain>
    </source>
</reference>
<evidence type="ECO:0000259" key="1">
    <source>
        <dbReference type="Pfam" id="PF08878"/>
    </source>
</evidence>
<evidence type="ECO:0000313" key="5">
    <source>
        <dbReference type="Proteomes" id="UP000014158"/>
    </source>
</evidence>
<dbReference type="OrthoDB" id="2189801at2"/>
<dbReference type="EMBL" id="ASWF01000002">
    <property type="protein sequence ID" value="EOT77603.1"/>
    <property type="molecule type" value="Genomic_DNA"/>
</dbReference>
<evidence type="ECO:0000313" key="2">
    <source>
        <dbReference type="EMBL" id="EOH82559.1"/>
    </source>
</evidence>
<evidence type="ECO:0000313" key="4">
    <source>
        <dbReference type="Proteomes" id="UP000013877"/>
    </source>
</evidence>
<dbReference type="Pfam" id="PF08878">
    <property type="entry name" value="HamA"/>
    <property type="match status" value="1"/>
</dbReference>
<dbReference type="Proteomes" id="UP000014158">
    <property type="component" value="Unassembled WGS sequence"/>
</dbReference>
<dbReference type="InterPro" id="IPR014976">
    <property type="entry name" value="AbpA_HamA_C"/>
</dbReference>
<name>R2S2Z1_9ENTE</name>
<gene>
    <name evidence="3" type="ORF">I590_01139</name>
    <name evidence="2" type="ORF">UAK_00796</name>
</gene>
<dbReference type="RefSeq" id="WP_010744133.1">
    <property type="nucleotide sequence ID" value="NZ_ASWF01000002.1"/>
</dbReference>
<dbReference type="AlphaFoldDB" id="R2S2Z1"/>
<accession>R2S2Z1</accession>
<sequence>MQTLLHYTINRNVYNFFNKNNICHISHGNQLDEIKKFYEKYGKYQENLFFVVCFTSTTKHVKYVVGKIQYYTDGEFYFHKVEDELKIEVLSGLGLTDKNTYDNESYFKENTLEIKMDFKNKKLSKYFNKIKLKYFCWDELLANNSILFEKINQILFNQENVLNIASTYDPTNFRNNDRVLKRKYFDALEAIGFINEKETNINLTVLQGDIGEFLMHYLVSEYINDDMFAKYLYPKLVFKTDSDSAVHGNDGTIYIPEKNEIFYLESKFYKDLNSAIRSGISSLKEHNETKKENFNRTAEFFRNIQNKNIGEIVEITEDVNENLVLFIICSDIYTENDVITHLENNNFLKAAGEEMKVILFILPILNKEAFLEAFKEESLLKGKEWYV</sequence>
<dbReference type="HOGENOM" id="CLU_717167_0_0_9"/>
<keyword evidence="5" id="KW-1185">Reference proteome</keyword>